<proteinExistence type="predicted"/>
<comment type="caution">
    <text evidence="1">The sequence shown here is derived from an EMBL/GenBank/DDBJ whole genome shotgun (WGS) entry which is preliminary data.</text>
</comment>
<evidence type="ECO:0000313" key="2">
    <source>
        <dbReference type="Proteomes" id="UP001055286"/>
    </source>
</evidence>
<reference evidence="1" key="2">
    <citation type="submission" date="2021-08" db="EMBL/GenBank/DDBJ databases">
        <authorList>
            <person name="Tani A."/>
            <person name="Ola A."/>
            <person name="Ogura Y."/>
            <person name="Katsura K."/>
            <person name="Hayashi T."/>
        </authorList>
    </citation>
    <scope>NUCLEOTIDE SEQUENCE</scope>
    <source>
        <strain evidence="1">JCM 32048</strain>
    </source>
</reference>
<dbReference type="AlphaFoldDB" id="A0AA37HI21"/>
<evidence type="ECO:0000313" key="1">
    <source>
        <dbReference type="EMBL" id="GJD65916.1"/>
    </source>
</evidence>
<accession>A0AA37HI21</accession>
<keyword evidence="2" id="KW-1185">Reference proteome</keyword>
<dbReference type="Proteomes" id="UP001055286">
    <property type="component" value="Unassembled WGS sequence"/>
</dbReference>
<dbReference type="RefSeq" id="WP_238193239.1">
    <property type="nucleotide sequence ID" value="NZ_BPQJ01000050.1"/>
</dbReference>
<name>A0AA37HI21_9HYPH</name>
<dbReference type="EMBL" id="BPQJ01000050">
    <property type="protein sequence ID" value="GJD65916.1"/>
    <property type="molecule type" value="Genomic_DNA"/>
</dbReference>
<sequence length="70" mass="7732">MFTTLRSLKCRNAPFADILSVDRHELMRLGCFPPRGAAVPLEVFAFWDETLPAGRREEATDGLGIDPNAA</sequence>
<organism evidence="1 2">
    <name type="scientific">Methylobacterium frigidaeris</name>
    <dbReference type="NCBI Taxonomy" id="2038277"/>
    <lineage>
        <taxon>Bacteria</taxon>
        <taxon>Pseudomonadati</taxon>
        <taxon>Pseudomonadota</taxon>
        <taxon>Alphaproteobacteria</taxon>
        <taxon>Hyphomicrobiales</taxon>
        <taxon>Methylobacteriaceae</taxon>
        <taxon>Methylobacterium</taxon>
    </lineage>
</organism>
<gene>
    <name evidence="1" type="ORF">MPEAHAMD_6112</name>
</gene>
<reference evidence="1" key="1">
    <citation type="journal article" date="2016" name="Front. Microbiol.">
        <title>Genome Sequence of the Piezophilic, Mesophilic Sulfate-Reducing Bacterium Desulfovibrio indicus J2T.</title>
        <authorList>
            <person name="Cao J."/>
            <person name="Maignien L."/>
            <person name="Shao Z."/>
            <person name="Alain K."/>
            <person name="Jebbar M."/>
        </authorList>
    </citation>
    <scope>NUCLEOTIDE SEQUENCE</scope>
    <source>
        <strain evidence="1">JCM 32048</strain>
    </source>
</reference>
<protein>
    <submittedName>
        <fullName evidence="1">Uncharacterized protein</fullName>
    </submittedName>
</protein>